<dbReference type="PANTHER" id="PTHR22776:SF49">
    <property type="entry name" value="MARVEL DOMAIN-CONTAINING PROTEIN"/>
    <property type="match status" value="1"/>
</dbReference>
<keyword evidence="3 7" id="KW-1133">Transmembrane helix</keyword>
<evidence type="ECO:0000313" key="10">
    <source>
        <dbReference type="EnsemblMetazoa" id="HelroP193690"/>
    </source>
</evidence>
<keyword evidence="4 5" id="KW-0472">Membrane</keyword>
<name>T1FV94_HELRO</name>
<dbReference type="HOGENOM" id="CLU_1733495_0_0_1"/>
<evidence type="ECO:0000256" key="5">
    <source>
        <dbReference type="PROSITE-ProRule" id="PRU00581"/>
    </source>
</evidence>
<evidence type="ECO:0000256" key="4">
    <source>
        <dbReference type="ARBA" id="ARBA00023136"/>
    </source>
</evidence>
<organism evidence="10 11">
    <name type="scientific">Helobdella robusta</name>
    <name type="common">Californian leech</name>
    <dbReference type="NCBI Taxonomy" id="6412"/>
    <lineage>
        <taxon>Eukaryota</taxon>
        <taxon>Metazoa</taxon>
        <taxon>Spiralia</taxon>
        <taxon>Lophotrochozoa</taxon>
        <taxon>Annelida</taxon>
        <taxon>Clitellata</taxon>
        <taxon>Hirudinea</taxon>
        <taxon>Rhynchobdellida</taxon>
        <taxon>Glossiphoniidae</taxon>
        <taxon>Helobdella</taxon>
    </lineage>
</organism>
<dbReference type="InterPro" id="IPR050578">
    <property type="entry name" value="MARVEL-CKLF_proteins"/>
</dbReference>
<dbReference type="PANTHER" id="PTHR22776">
    <property type="entry name" value="MARVEL-CONTAINING POTENTIAL LIPID RAFT-ASSOCIATED PROTEIN"/>
    <property type="match status" value="1"/>
</dbReference>
<dbReference type="EMBL" id="AMQM01007006">
    <property type="status" value="NOT_ANNOTATED_CDS"/>
    <property type="molecule type" value="Genomic_DNA"/>
</dbReference>
<evidence type="ECO:0000313" key="9">
    <source>
        <dbReference type="EMBL" id="ESN94990.1"/>
    </source>
</evidence>
<dbReference type="Pfam" id="PF01284">
    <property type="entry name" value="MARVEL"/>
    <property type="match status" value="1"/>
</dbReference>
<dbReference type="Proteomes" id="UP000015101">
    <property type="component" value="Unassembled WGS sequence"/>
</dbReference>
<keyword evidence="2 5" id="KW-0812">Transmembrane</keyword>
<feature type="transmembrane region" description="Helical" evidence="7">
    <location>
        <begin position="65"/>
        <end position="88"/>
    </location>
</feature>
<reference evidence="11" key="1">
    <citation type="submission" date="2012-12" db="EMBL/GenBank/DDBJ databases">
        <authorList>
            <person name="Hellsten U."/>
            <person name="Grimwood J."/>
            <person name="Chapman J.A."/>
            <person name="Shapiro H."/>
            <person name="Aerts A."/>
            <person name="Otillar R.P."/>
            <person name="Terry A.Y."/>
            <person name="Boore J.L."/>
            <person name="Simakov O."/>
            <person name="Marletaz F."/>
            <person name="Cho S.-J."/>
            <person name="Edsinger-Gonzales E."/>
            <person name="Havlak P."/>
            <person name="Kuo D.-H."/>
            <person name="Larsson T."/>
            <person name="Lv J."/>
            <person name="Arendt D."/>
            <person name="Savage R."/>
            <person name="Osoegawa K."/>
            <person name="de Jong P."/>
            <person name="Lindberg D.R."/>
            <person name="Seaver E.C."/>
            <person name="Weisblat D.A."/>
            <person name="Putnam N.H."/>
            <person name="Grigoriev I.V."/>
            <person name="Rokhsar D.S."/>
        </authorList>
    </citation>
    <scope>NUCLEOTIDE SEQUENCE</scope>
</reference>
<feature type="transmembrane region" description="Helical" evidence="7">
    <location>
        <begin position="100"/>
        <end position="122"/>
    </location>
</feature>
<dbReference type="InParanoid" id="T1FV94"/>
<dbReference type="GO" id="GO:0016020">
    <property type="term" value="C:membrane"/>
    <property type="evidence" value="ECO:0000318"/>
    <property type="project" value="GO_Central"/>
</dbReference>
<evidence type="ECO:0000256" key="7">
    <source>
        <dbReference type="SAM" id="Phobius"/>
    </source>
</evidence>
<dbReference type="EnsemblMetazoa" id="HelroT193690">
    <property type="protein sequence ID" value="HelroP193690"/>
    <property type="gene ID" value="HelroG193690"/>
</dbReference>
<feature type="compositionally biased region" description="Low complexity" evidence="6">
    <location>
        <begin position="166"/>
        <end position="175"/>
    </location>
</feature>
<accession>T1FV94</accession>
<evidence type="ECO:0000259" key="8">
    <source>
        <dbReference type="PROSITE" id="PS51225"/>
    </source>
</evidence>
<dbReference type="CTD" id="20212740"/>
<gene>
    <name evidence="10" type="primary">20212740</name>
    <name evidence="9" type="ORF">HELRODRAFT_193690</name>
</gene>
<feature type="transmembrane region" description="Helical" evidence="7">
    <location>
        <begin position="134"/>
        <end position="157"/>
    </location>
</feature>
<evidence type="ECO:0000256" key="3">
    <source>
        <dbReference type="ARBA" id="ARBA00022989"/>
    </source>
</evidence>
<reference evidence="10" key="3">
    <citation type="submission" date="2015-06" db="UniProtKB">
        <authorList>
            <consortium name="EnsemblMetazoa"/>
        </authorList>
    </citation>
    <scope>IDENTIFICATION</scope>
</reference>
<dbReference type="KEGG" id="hro:HELRODRAFT_193690"/>
<sequence length="188" mass="20747">MKKNFKRENKISNNMEGIVMDSNRVGLRPDFVVTVQGILKITEIIFSILSFATASGQPDYSGLGWVVFTGVLGFILALGFFLLYFLNFYPDVLVQYKIEVIANMVLAVFYFIAGIVAAAAAGNAWFNSRIRGCAGAASFFSFFSMVLFAVDAVLLFFNQRTIPHHTTTTTSSTNSNPPPEYTSQTAVY</sequence>
<dbReference type="RefSeq" id="XP_009026887.1">
    <property type="nucleotide sequence ID" value="XM_009028639.1"/>
</dbReference>
<dbReference type="InterPro" id="IPR008253">
    <property type="entry name" value="Marvel"/>
</dbReference>
<evidence type="ECO:0000256" key="1">
    <source>
        <dbReference type="ARBA" id="ARBA00004141"/>
    </source>
</evidence>
<dbReference type="GeneID" id="20212740"/>
<dbReference type="AlphaFoldDB" id="T1FV94"/>
<evidence type="ECO:0000256" key="2">
    <source>
        <dbReference type="ARBA" id="ARBA00022692"/>
    </source>
</evidence>
<dbReference type="PROSITE" id="PS51225">
    <property type="entry name" value="MARVEL"/>
    <property type="match status" value="1"/>
</dbReference>
<comment type="subcellular location">
    <subcellularLocation>
        <location evidence="1">Membrane</location>
        <topology evidence="1">Multi-pass membrane protein</topology>
    </subcellularLocation>
</comment>
<feature type="transmembrane region" description="Helical" evidence="7">
    <location>
        <begin position="31"/>
        <end position="53"/>
    </location>
</feature>
<feature type="region of interest" description="Disordered" evidence="6">
    <location>
        <begin position="166"/>
        <end position="188"/>
    </location>
</feature>
<reference evidence="9 11" key="2">
    <citation type="journal article" date="2013" name="Nature">
        <title>Insights into bilaterian evolution from three spiralian genomes.</title>
        <authorList>
            <person name="Simakov O."/>
            <person name="Marletaz F."/>
            <person name="Cho S.J."/>
            <person name="Edsinger-Gonzales E."/>
            <person name="Havlak P."/>
            <person name="Hellsten U."/>
            <person name="Kuo D.H."/>
            <person name="Larsson T."/>
            <person name="Lv J."/>
            <person name="Arendt D."/>
            <person name="Savage R."/>
            <person name="Osoegawa K."/>
            <person name="de Jong P."/>
            <person name="Grimwood J."/>
            <person name="Chapman J.A."/>
            <person name="Shapiro H."/>
            <person name="Aerts A."/>
            <person name="Otillar R.P."/>
            <person name="Terry A.Y."/>
            <person name="Boore J.L."/>
            <person name="Grigoriev I.V."/>
            <person name="Lindberg D.R."/>
            <person name="Seaver E.C."/>
            <person name="Weisblat D.A."/>
            <person name="Putnam N.H."/>
            <person name="Rokhsar D.S."/>
        </authorList>
    </citation>
    <scope>NUCLEOTIDE SEQUENCE</scope>
</reference>
<dbReference type="FunCoup" id="T1FV94">
    <property type="interactions" value="65"/>
</dbReference>
<keyword evidence="11" id="KW-1185">Reference proteome</keyword>
<proteinExistence type="predicted"/>
<evidence type="ECO:0000256" key="6">
    <source>
        <dbReference type="SAM" id="MobiDB-lite"/>
    </source>
</evidence>
<evidence type="ECO:0000313" key="11">
    <source>
        <dbReference type="Proteomes" id="UP000015101"/>
    </source>
</evidence>
<dbReference type="EMBL" id="KB097552">
    <property type="protein sequence ID" value="ESN94990.1"/>
    <property type="molecule type" value="Genomic_DNA"/>
</dbReference>
<protein>
    <recommendedName>
        <fullName evidence="8">MARVEL domain-containing protein</fullName>
    </recommendedName>
</protein>
<feature type="domain" description="MARVEL" evidence="8">
    <location>
        <begin position="31"/>
        <end position="160"/>
    </location>
</feature>